<organism evidence="5 6">
    <name type="scientific">Plantactinospora siamensis</name>
    <dbReference type="NCBI Taxonomy" id="555372"/>
    <lineage>
        <taxon>Bacteria</taxon>
        <taxon>Bacillati</taxon>
        <taxon>Actinomycetota</taxon>
        <taxon>Actinomycetes</taxon>
        <taxon>Micromonosporales</taxon>
        <taxon>Micromonosporaceae</taxon>
        <taxon>Plantactinospora</taxon>
    </lineage>
</organism>
<dbReference type="PANTHER" id="PTHR35530">
    <property type="entry name" value="TAUTOMERASE-RELATED"/>
    <property type="match status" value="1"/>
</dbReference>
<comment type="caution">
    <text evidence="5">The sequence shown here is derived from an EMBL/GenBank/DDBJ whole genome shotgun (WGS) entry which is preliminary data.</text>
</comment>
<evidence type="ECO:0000313" key="6">
    <source>
        <dbReference type="Proteomes" id="UP001589894"/>
    </source>
</evidence>
<evidence type="ECO:0000256" key="2">
    <source>
        <dbReference type="ARBA" id="ARBA00023235"/>
    </source>
</evidence>
<comment type="similarity">
    <text evidence="1 3">Belongs to the 4-oxalocrotonate tautomerase family.</text>
</comment>
<reference evidence="5 6" key="1">
    <citation type="submission" date="2024-09" db="EMBL/GenBank/DDBJ databases">
        <authorList>
            <person name="Sun Q."/>
            <person name="Mori K."/>
        </authorList>
    </citation>
    <scope>NUCLEOTIDE SEQUENCE [LARGE SCALE GENOMIC DNA]</scope>
    <source>
        <strain evidence="5 6">TBRC 2205</strain>
    </source>
</reference>
<keyword evidence="2 3" id="KW-0413">Isomerase</keyword>
<dbReference type="InterPro" id="IPR014347">
    <property type="entry name" value="Tautomerase/MIF_sf"/>
</dbReference>
<dbReference type="NCBIfam" id="TIGR00013">
    <property type="entry name" value="taut"/>
    <property type="match status" value="1"/>
</dbReference>
<dbReference type="SUPFAM" id="SSF55331">
    <property type="entry name" value="Tautomerase/MIF"/>
    <property type="match status" value="1"/>
</dbReference>
<sequence>MPMITVQMMPGRTHAQKAELVSRLTDVFLETCGSPGQRREGVWVVIDEVPGEHWAIGGELLGTPAGTD</sequence>
<feature type="domain" description="4-oxalocrotonate tautomerase-like" evidence="4">
    <location>
        <begin position="2"/>
        <end position="62"/>
    </location>
</feature>
<name>A0ABV6P5C4_9ACTN</name>
<dbReference type="RefSeq" id="WP_377343042.1">
    <property type="nucleotide sequence ID" value="NZ_JBHLUE010000026.1"/>
</dbReference>
<dbReference type="EMBL" id="JBHLUE010000026">
    <property type="protein sequence ID" value="MFC0567712.1"/>
    <property type="molecule type" value="Genomic_DNA"/>
</dbReference>
<keyword evidence="6" id="KW-1185">Reference proteome</keyword>
<dbReference type="InterPro" id="IPR018191">
    <property type="entry name" value="4-OT"/>
</dbReference>
<gene>
    <name evidence="5" type="ORF">ACFFHU_26685</name>
</gene>
<protein>
    <recommendedName>
        <fullName evidence="3">Tautomerase</fullName>
        <ecNumber evidence="3">5.3.2.-</ecNumber>
    </recommendedName>
</protein>
<dbReference type="Pfam" id="PF01361">
    <property type="entry name" value="Tautomerase"/>
    <property type="match status" value="1"/>
</dbReference>
<evidence type="ECO:0000256" key="1">
    <source>
        <dbReference type="ARBA" id="ARBA00006723"/>
    </source>
</evidence>
<evidence type="ECO:0000259" key="4">
    <source>
        <dbReference type="Pfam" id="PF01361"/>
    </source>
</evidence>
<accession>A0ABV6P5C4</accession>
<dbReference type="EC" id="5.3.2.-" evidence="3"/>
<dbReference type="InterPro" id="IPR004370">
    <property type="entry name" value="4-OT-like_dom"/>
</dbReference>
<dbReference type="PANTHER" id="PTHR35530:SF1">
    <property type="entry name" value="2-HYDROXYMUCONATE TAUTOMERASE"/>
    <property type="match status" value="1"/>
</dbReference>
<evidence type="ECO:0000256" key="3">
    <source>
        <dbReference type="RuleBase" id="RU362032"/>
    </source>
</evidence>
<dbReference type="Gene3D" id="3.30.429.10">
    <property type="entry name" value="Macrophage Migration Inhibitory Factor"/>
    <property type="match status" value="1"/>
</dbReference>
<dbReference type="Proteomes" id="UP001589894">
    <property type="component" value="Unassembled WGS sequence"/>
</dbReference>
<evidence type="ECO:0000313" key="5">
    <source>
        <dbReference type="EMBL" id="MFC0567712.1"/>
    </source>
</evidence>
<proteinExistence type="inferred from homology"/>